<accession>A0A5M3XD64</accession>
<proteinExistence type="predicted"/>
<dbReference type="SMART" id="SM00530">
    <property type="entry name" value="HTH_XRE"/>
    <property type="match status" value="1"/>
</dbReference>
<dbReference type="OrthoDB" id="1097442at2"/>
<sequence>MLMQTTKPRQRPLIQNPEAVRRRRLAAGLGQVALGEKVGITHAHVSKIENGKSSAGAGVLFRLAGALNCTVEDLLA</sequence>
<evidence type="ECO:0000259" key="1">
    <source>
        <dbReference type="PROSITE" id="PS50943"/>
    </source>
</evidence>
<evidence type="ECO:0000313" key="2">
    <source>
        <dbReference type="EMBL" id="GES18139.1"/>
    </source>
</evidence>
<dbReference type="Proteomes" id="UP000377595">
    <property type="component" value="Unassembled WGS sequence"/>
</dbReference>
<reference evidence="2 3" key="1">
    <citation type="submission" date="2019-10" db="EMBL/GenBank/DDBJ databases">
        <title>Whole genome shotgun sequence of Acrocarpospora pleiomorpha NBRC 16267.</title>
        <authorList>
            <person name="Ichikawa N."/>
            <person name="Kimura A."/>
            <person name="Kitahashi Y."/>
            <person name="Komaki H."/>
            <person name="Oguchi A."/>
        </authorList>
    </citation>
    <scope>NUCLEOTIDE SEQUENCE [LARGE SCALE GENOMIC DNA]</scope>
    <source>
        <strain evidence="2 3">NBRC 16267</strain>
    </source>
</reference>
<organism evidence="2 3">
    <name type="scientific">Acrocarpospora pleiomorpha</name>
    <dbReference type="NCBI Taxonomy" id="90975"/>
    <lineage>
        <taxon>Bacteria</taxon>
        <taxon>Bacillati</taxon>
        <taxon>Actinomycetota</taxon>
        <taxon>Actinomycetes</taxon>
        <taxon>Streptosporangiales</taxon>
        <taxon>Streptosporangiaceae</taxon>
        <taxon>Acrocarpospora</taxon>
    </lineage>
</organism>
<dbReference type="InterPro" id="IPR001387">
    <property type="entry name" value="Cro/C1-type_HTH"/>
</dbReference>
<keyword evidence="3" id="KW-1185">Reference proteome</keyword>
<dbReference type="Pfam" id="PF01381">
    <property type="entry name" value="HTH_3"/>
    <property type="match status" value="1"/>
</dbReference>
<dbReference type="InterPro" id="IPR010982">
    <property type="entry name" value="Lambda_DNA-bd_dom_sf"/>
</dbReference>
<dbReference type="GO" id="GO:0003677">
    <property type="term" value="F:DNA binding"/>
    <property type="evidence" value="ECO:0007669"/>
    <property type="project" value="InterPro"/>
</dbReference>
<dbReference type="EMBL" id="BLAF01000006">
    <property type="protein sequence ID" value="GES18139.1"/>
    <property type="molecule type" value="Genomic_DNA"/>
</dbReference>
<dbReference type="SUPFAM" id="SSF47413">
    <property type="entry name" value="lambda repressor-like DNA-binding domains"/>
    <property type="match status" value="1"/>
</dbReference>
<name>A0A5M3XD64_9ACTN</name>
<evidence type="ECO:0000313" key="3">
    <source>
        <dbReference type="Proteomes" id="UP000377595"/>
    </source>
</evidence>
<gene>
    <name evidence="2" type="ORF">Aple_010340</name>
</gene>
<comment type="caution">
    <text evidence="2">The sequence shown here is derived from an EMBL/GenBank/DDBJ whole genome shotgun (WGS) entry which is preliminary data.</text>
</comment>
<feature type="domain" description="HTH cro/C1-type" evidence="1">
    <location>
        <begin position="20"/>
        <end position="74"/>
    </location>
</feature>
<dbReference type="PROSITE" id="PS50943">
    <property type="entry name" value="HTH_CROC1"/>
    <property type="match status" value="1"/>
</dbReference>
<dbReference type="CDD" id="cd00093">
    <property type="entry name" value="HTH_XRE"/>
    <property type="match status" value="1"/>
</dbReference>
<dbReference type="Gene3D" id="1.10.260.40">
    <property type="entry name" value="lambda repressor-like DNA-binding domains"/>
    <property type="match status" value="1"/>
</dbReference>
<protein>
    <recommendedName>
        <fullName evidence="1">HTH cro/C1-type domain-containing protein</fullName>
    </recommendedName>
</protein>
<dbReference type="AlphaFoldDB" id="A0A5M3XD64"/>